<accession>A0A0C2DGS3</accession>
<keyword evidence="2" id="KW-1185">Reference proteome</keyword>
<dbReference type="Proteomes" id="UP000054047">
    <property type="component" value="Unassembled WGS sequence"/>
</dbReference>
<organism evidence="1 2">
    <name type="scientific">Ancylostoma duodenale</name>
    <dbReference type="NCBI Taxonomy" id="51022"/>
    <lineage>
        <taxon>Eukaryota</taxon>
        <taxon>Metazoa</taxon>
        <taxon>Ecdysozoa</taxon>
        <taxon>Nematoda</taxon>
        <taxon>Chromadorea</taxon>
        <taxon>Rhabditida</taxon>
        <taxon>Rhabditina</taxon>
        <taxon>Rhabditomorpha</taxon>
        <taxon>Strongyloidea</taxon>
        <taxon>Ancylostomatidae</taxon>
        <taxon>Ancylostomatinae</taxon>
        <taxon>Ancylostoma</taxon>
    </lineage>
</organism>
<reference evidence="1 2" key="1">
    <citation type="submission" date="2013-12" db="EMBL/GenBank/DDBJ databases">
        <title>Draft genome of the parsitic nematode Ancylostoma duodenale.</title>
        <authorList>
            <person name="Mitreva M."/>
        </authorList>
    </citation>
    <scope>NUCLEOTIDE SEQUENCE [LARGE SCALE GENOMIC DNA]</scope>
    <source>
        <strain evidence="1 2">Zhejiang</strain>
    </source>
</reference>
<sequence>MAVIFKLGSFSVMSAKLDSSVLEVPEGPTNWEDEAAMRARIANYTAEKFSHDYHNWGLIEDEGKNSASTMARRKKRDGGLVSGPIATAVVTGMIGECVDDGSNGFGANELPSVAVRRRLYLVWYGPTV</sequence>
<dbReference type="AlphaFoldDB" id="A0A0C2DGS3"/>
<protein>
    <submittedName>
        <fullName evidence="1">Uncharacterized protein</fullName>
    </submittedName>
</protein>
<dbReference type="EMBL" id="KN729932">
    <property type="protein sequence ID" value="KIH61647.1"/>
    <property type="molecule type" value="Genomic_DNA"/>
</dbReference>
<gene>
    <name evidence="1" type="ORF">ANCDUO_08072</name>
</gene>
<evidence type="ECO:0000313" key="1">
    <source>
        <dbReference type="EMBL" id="KIH61647.1"/>
    </source>
</evidence>
<proteinExistence type="predicted"/>
<name>A0A0C2DGS3_9BILA</name>
<evidence type="ECO:0000313" key="2">
    <source>
        <dbReference type="Proteomes" id="UP000054047"/>
    </source>
</evidence>
<dbReference type="OrthoDB" id="5854748at2759"/>